<organism evidence="12 13">
    <name type="scientific">Brassica campestris</name>
    <name type="common">Field mustard</name>
    <dbReference type="NCBI Taxonomy" id="3711"/>
    <lineage>
        <taxon>Eukaryota</taxon>
        <taxon>Viridiplantae</taxon>
        <taxon>Streptophyta</taxon>
        <taxon>Embryophyta</taxon>
        <taxon>Tracheophyta</taxon>
        <taxon>Spermatophyta</taxon>
        <taxon>Magnoliopsida</taxon>
        <taxon>eudicotyledons</taxon>
        <taxon>Gunneridae</taxon>
        <taxon>Pentapetalae</taxon>
        <taxon>rosids</taxon>
        <taxon>malvids</taxon>
        <taxon>Brassicales</taxon>
        <taxon>Brassicaceae</taxon>
        <taxon>Brassiceae</taxon>
        <taxon>Brassica</taxon>
    </lineage>
</organism>
<reference evidence="12" key="3">
    <citation type="submission" date="2023-03" db="UniProtKB">
        <authorList>
            <consortium name="EnsemblPlants"/>
        </authorList>
    </citation>
    <scope>IDENTIFICATION</scope>
    <source>
        <strain evidence="12">cv. Chiifu-401-42</strain>
    </source>
</reference>
<evidence type="ECO:0000256" key="8">
    <source>
        <dbReference type="ARBA" id="ARBA00023242"/>
    </source>
</evidence>
<comment type="similarity">
    <text evidence="2">Belongs to the GLE1 family.</text>
</comment>
<accession>M4DTG7</accession>
<evidence type="ECO:0000256" key="11">
    <source>
        <dbReference type="SAM" id="MobiDB-lite"/>
    </source>
</evidence>
<dbReference type="AlphaFoldDB" id="M4DTG7"/>
<dbReference type="GO" id="GO:0016973">
    <property type="term" value="P:poly(A)+ mRNA export from nucleus"/>
    <property type="evidence" value="ECO:0007669"/>
    <property type="project" value="InterPro"/>
</dbReference>
<dbReference type="HOGENOM" id="CLU_1186464_0_0_1"/>
<dbReference type="InParanoid" id="M4DTG7"/>
<evidence type="ECO:0000313" key="12">
    <source>
        <dbReference type="EnsemblPlants" id="Bra019810.1-P"/>
    </source>
</evidence>
<sequence>MGSDEEEDCSQICTMGKRFACDELYLSDESESFLMSNNMCDCSCAEAEVKARAEAEILFLVVLVIYWINLGKSTQGAEPPERALTLEKHRLKKLEELEAATQSLKSRSYEQKQIRETKDNVRLGLRRISTPSFYNETLRCTCPGFGLHQRYKSQFLKAVNVVREHFLPKLRAKKDAANLQTIITDITAYLDHDQMYLKEPVGRTMETDTLSSKITHEEDQHNQHYHGNYYRGYR</sequence>
<keyword evidence="4" id="KW-0509">mRNA transport</keyword>
<evidence type="ECO:0000256" key="4">
    <source>
        <dbReference type="ARBA" id="ARBA00022816"/>
    </source>
</evidence>
<dbReference type="PANTHER" id="PTHR12960">
    <property type="entry name" value="GLE-1-RELATED"/>
    <property type="match status" value="1"/>
</dbReference>
<evidence type="ECO:0000256" key="1">
    <source>
        <dbReference type="ARBA" id="ARBA00004567"/>
    </source>
</evidence>
<keyword evidence="7" id="KW-0906">Nuclear pore complex</keyword>
<dbReference type="Proteomes" id="UP000011750">
    <property type="component" value="Chromosome A06"/>
</dbReference>
<reference evidence="12 13" key="2">
    <citation type="journal article" date="2018" name="Hortic Res">
        <title>Improved Brassica rapa reference genome by single-molecule sequencing and chromosome conformation capture technologies.</title>
        <authorList>
            <person name="Zhang L."/>
            <person name="Cai X."/>
            <person name="Wu J."/>
            <person name="Liu M."/>
            <person name="Grob S."/>
            <person name="Cheng F."/>
            <person name="Liang J."/>
            <person name="Cai C."/>
            <person name="Liu Z."/>
            <person name="Liu B."/>
            <person name="Wang F."/>
            <person name="Li S."/>
            <person name="Liu F."/>
            <person name="Li X."/>
            <person name="Cheng L."/>
            <person name="Yang W."/>
            <person name="Li M.H."/>
            <person name="Grossniklaus U."/>
            <person name="Zheng H."/>
            <person name="Wang X."/>
        </authorList>
    </citation>
    <scope>NUCLEOTIDE SEQUENCE [LARGE SCALE GENOMIC DNA]</scope>
    <source>
        <strain evidence="12 13">cv. Chiifu-401-42</strain>
    </source>
</reference>
<evidence type="ECO:0000256" key="10">
    <source>
        <dbReference type="ARBA" id="ARBA00029983"/>
    </source>
</evidence>
<keyword evidence="3" id="KW-0813">Transport</keyword>
<dbReference type="Gramene" id="Bra019810.1">
    <property type="protein sequence ID" value="Bra019810.1-P"/>
    <property type="gene ID" value="Bra019810"/>
</dbReference>
<dbReference type="InterPro" id="IPR012476">
    <property type="entry name" value="GLE1"/>
</dbReference>
<dbReference type="STRING" id="51351.M4DTG7"/>
<evidence type="ECO:0000313" key="13">
    <source>
        <dbReference type="Proteomes" id="UP000011750"/>
    </source>
</evidence>
<evidence type="ECO:0000256" key="7">
    <source>
        <dbReference type="ARBA" id="ARBA00023132"/>
    </source>
</evidence>
<comment type="subcellular location">
    <subcellularLocation>
        <location evidence="1">Nucleus</location>
        <location evidence="1">Nuclear pore complex</location>
    </subcellularLocation>
</comment>
<feature type="region of interest" description="Disordered" evidence="11">
    <location>
        <begin position="214"/>
        <end position="234"/>
    </location>
</feature>
<evidence type="ECO:0000256" key="3">
    <source>
        <dbReference type="ARBA" id="ARBA00022448"/>
    </source>
</evidence>
<keyword evidence="6" id="KW-0811">Translocation</keyword>
<evidence type="ECO:0000256" key="6">
    <source>
        <dbReference type="ARBA" id="ARBA00023010"/>
    </source>
</evidence>
<keyword evidence="5" id="KW-0653">Protein transport</keyword>
<keyword evidence="13" id="KW-1185">Reference proteome</keyword>
<dbReference type="InterPro" id="IPR038506">
    <property type="entry name" value="GLE1-like_sf"/>
</dbReference>
<dbReference type="PANTHER" id="PTHR12960:SF0">
    <property type="entry name" value="MRNA EXPORT FACTOR GLE1"/>
    <property type="match status" value="1"/>
</dbReference>
<evidence type="ECO:0000256" key="5">
    <source>
        <dbReference type="ARBA" id="ARBA00022927"/>
    </source>
</evidence>
<proteinExistence type="inferred from homology"/>
<dbReference type="EnsemblPlants" id="Bra019810.1">
    <property type="protein sequence ID" value="Bra019810.1-P"/>
    <property type="gene ID" value="Bra019810"/>
</dbReference>
<keyword evidence="8" id="KW-0539">Nucleus</keyword>
<name>M4DTG7_BRACM</name>
<dbReference type="GO" id="GO:0015031">
    <property type="term" value="P:protein transport"/>
    <property type="evidence" value="ECO:0007669"/>
    <property type="project" value="UniProtKB-KW"/>
</dbReference>
<dbReference type="GO" id="GO:0005643">
    <property type="term" value="C:nuclear pore"/>
    <property type="evidence" value="ECO:0007669"/>
    <property type="project" value="UniProtKB-SubCell"/>
</dbReference>
<dbReference type="eggNOG" id="KOG2412">
    <property type="taxonomic scope" value="Eukaryota"/>
</dbReference>
<protein>
    <recommendedName>
        <fullName evidence="9">mRNA export factor GLE1</fullName>
    </recommendedName>
    <alternativeName>
        <fullName evidence="10">Nucleoporin GLE1</fullName>
    </alternativeName>
</protein>
<dbReference type="Gene3D" id="1.25.40.510">
    <property type="entry name" value="GLE1-like"/>
    <property type="match status" value="1"/>
</dbReference>
<evidence type="ECO:0000256" key="9">
    <source>
        <dbReference type="ARBA" id="ARBA00026227"/>
    </source>
</evidence>
<evidence type="ECO:0000256" key="2">
    <source>
        <dbReference type="ARBA" id="ARBA00011056"/>
    </source>
</evidence>
<reference evidence="12 13" key="1">
    <citation type="journal article" date="2011" name="Nat. Genet.">
        <title>The genome of the mesopolyploid crop species Brassica rapa.</title>
        <authorList>
            <consortium name="Brassica rapa Genome Sequencing Project Consortium"/>
            <person name="Wang X."/>
            <person name="Wang H."/>
            <person name="Wang J."/>
            <person name="Sun R."/>
            <person name="Wu J."/>
            <person name="Liu S."/>
            <person name="Bai Y."/>
            <person name="Mun J.H."/>
            <person name="Bancroft I."/>
            <person name="Cheng F."/>
            <person name="Huang S."/>
            <person name="Li X."/>
            <person name="Hua W."/>
            <person name="Wang J."/>
            <person name="Wang X."/>
            <person name="Freeling M."/>
            <person name="Pires J.C."/>
            <person name="Paterson A.H."/>
            <person name="Chalhoub B."/>
            <person name="Wang B."/>
            <person name="Hayward A."/>
            <person name="Sharpe A.G."/>
            <person name="Park B.S."/>
            <person name="Weisshaar B."/>
            <person name="Liu B."/>
            <person name="Li B."/>
            <person name="Liu B."/>
            <person name="Tong C."/>
            <person name="Song C."/>
            <person name="Duran C."/>
            <person name="Peng C."/>
            <person name="Geng C."/>
            <person name="Koh C."/>
            <person name="Lin C."/>
            <person name="Edwards D."/>
            <person name="Mu D."/>
            <person name="Shen D."/>
            <person name="Soumpourou E."/>
            <person name="Li F."/>
            <person name="Fraser F."/>
            <person name="Conant G."/>
            <person name="Lassalle G."/>
            <person name="King G.J."/>
            <person name="Bonnema G."/>
            <person name="Tang H."/>
            <person name="Wang H."/>
            <person name="Belcram H."/>
            <person name="Zhou H."/>
            <person name="Hirakawa H."/>
            <person name="Abe H."/>
            <person name="Guo H."/>
            <person name="Wang H."/>
            <person name="Jin H."/>
            <person name="Parkin I.A."/>
            <person name="Batley J."/>
            <person name="Kim J.S."/>
            <person name="Just J."/>
            <person name="Li J."/>
            <person name="Xu J."/>
            <person name="Deng J."/>
            <person name="Kim J.A."/>
            <person name="Li J."/>
            <person name="Yu J."/>
            <person name="Meng J."/>
            <person name="Wang J."/>
            <person name="Min J."/>
            <person name="Poulain J."/>
            <person name="Wang J."/>
            <person name="Hatakeyama K."/>
            <person name="Wu K."/>
            <person name="Wang L."/>
            <person name="Fang L."/>
            <person name="Trick M."/>
            <person name="Links M.G."/>
            <person name="Zhao M."/>
            <person name="Jin M."/>
            <person name="Ramchiary N."/>
            <person name="Drou N."/>
            <person name="Berkman P.J."/>
            <person name="Cai Q."/>
            <person name="Huang Q."/>
            <person name="Li R."/>
            <person name="Tabata S."/>
            <person name="Cheng S."/>
            <person name="Zhang S."/>
            <person name="Zhang S."/>
            <person name="Huang S."/>
            <person name="Sato S."/>
            <person name="Sun S."/>
            <person name="Kwon S.J."/>
            <person name="Choi S.R."/>
            <person name="Lee T.H."/>
            <person name="Fan W."/>
            <person name="Zhao X."/>
            <person name="Tan X."/>
            <person name="Xu X."/>
            <person name="Wang Y."/>
            <person name="Qiu Y."/>
            <person name="Yin Y."/>
            <person name="Li Y."/>
            <person name="Du Y."/>
            <person name="Liao Y."/>
            <person name="Lim Y."/>
            <person name="Narusaka Y."/>
            <person name="Wang Y."/>
            <person name="Wang Z."/>
            <person name="Li Z."/>
            <person name="Wang Z."/>
            <person name="Xiong Z."/>
            <person name="Zhang Z."/>
        </authorList>
    </citation>
    <scope>NUCLEOTIDE SEQUENCE [LARGE SCALE GENOMIC DNA]</scope>
    <source>
        <strain evidence="12 13">cv. Chiifu-401-42</strain>
    </source>
</reference>